<accession>A0A291QZC5</accession>
<dbReference type="EMBL" id="CP023777">
    <property type="protein sequence ID" value="ATL49298.1"/>
    <property type="molecule type" value="Genomic_DNA"/>
</dbReference>
<evidence type="ECO:0000313" key="1">
    <source>
        <dbReference type="EMBL" id="ATL49298.1"/>
    </source>
</evidence>
<reference evidence="1 2" key="1">
    <citation type="submission" date="2017-10" db="EMBL/GenBank/DDBJ databases">
        <title>Paenichitinophaga pekingensis gen. nov., sp. nov., isolated from activated sludge.</title>
        <authorList>
            <person name="Jin D."/>
            <person name="Kong X."/>
            <person name="Deng Y."/>
            <person name="Bai Z."/>
        </authorList>
    </citation>
    <scope>NUCLEOTIDE SEQUENCE [LARGE SCALE GENOMIC DNA]</scope>
    <source>
        <strain evidence="1 2">13</strain>
    </source>
</reference>
<proteinExistence type="predicted"/>
<sequence>MNRCPQRLYTLFLALVFVIGITSCQLIEVKPAKVTSIQLPQSYGKEDSVFKPIDKVFPGSTNEVRDQIQEQNLKVQEKVKRKGLVTPLDALGNTPVVEVGKDIQK</sequence>
<gene>
    <name evidence="1" type="ORF">COR50_20140</name>
</gene>
<dbReference type="PROSITE" id="PS51257">
    <property type="entry name" value="PROKAR_LIPOPROTEIN"/>
    <property type="match status" value="1"/>
</dbReference>
<protein>
    <submittedName>
        <fullName evidence="1">Uncharacterized protein</fullName>
    </submittedName>
</protein>
<dbReference type="RefSeq" id="WP_098195666.1">
    <property type="nucleotide sequence ID" value="NZ_CP023777.1"/>
</dbReference>
<name>A0A291QZC5_9BACT</name>
<dbReference type="Proteomes" id="UP000220133">
    <property type="component" value="Chromosome"/>
</dbReference>
<dbReference type="KEGG" id="cbae:COR50_20140"/>
<organism evidence="1 2">
    <name type="scientific">Chitinophaga caeni</name>
    <dbReference type="NCBI Taxonomy" id="2029983"/>
    <lineage>
        <taxon>Bacteria</taxon>
        <taxon>Pseudomonadati</taxon>
        <taxon>Bacteroidota</taxon>
        <taxon>Chitinophagia</taxon>
        <taxon>Chitinophagales</taxon>
        <taxon>Chitinophagaceae</taxon>
        <taxon>Chitinophaga</taxon>
    </lineage>
</organism>
<keyword evidence="2" id="KW-1185">Reference proteome</keyword>
<evidence type="ECO:0000313" key="2">
    <source>
        <dbReference type="Proteomes" id="UP000220133"/>
    </source>
</evidence>
<dbReference type="AlphaFoldDB" id="A0A291QZC5"/>